<dbReference type="Proteomes" id="UP000593568">
    <property type="component" value="Unassembled WGS sequence"/>
</dbReference>
<dbReference type="EMBL" id="JABEZW010000007">
    <property type="protein sequence ID" value="MBA0770088.1"/>
    <property type="molecule type" value="Genomic_DNA"/>
</dbReference>
<dbReference type="PANTHER" id="PTHR47723:SF24">
    <property type="entry name" value="RNASE H TYPE-1 DOMAIN-CONTAINING PROTEIN"/>
    <property type="match status" value="1"/>
</dbReference>
<evidence type="ECO:0008006" key="3">
    <source>
        <dbReference type="Google" id="ProtNLM"/>
    </source>
</evidence>
<reference evidence="1 2" key="1">
    <citation type="journal article" date="2019" name="Genome Biol. Evol.">
        <title>Insights into the evolution of the New World diploid cottons (Gossypium, subgenus Houzingenia) based on genome sequencing.</title>
        <authorList>
            <person name="Grover C.E."/>
            <person name="Arick M.A. 2nd"/>
            <person name="Thrash A."/>
            <person name="Conover J.L."/>
            <person name="Sanders W.S."/>
            <person name="Peterson D.G."/>
            <person name="Frelichowski J.E."/>
            <person name="Scheffler J.A."/>
            <person name="Scheffler B.E."/>
            <person name="Wendel J.F."/>
        </authorList>
    </citation>
    <scope>NUCLEOTIDE SEQUENCE [LARGE SCALE GENOMIC DNA]</scope>
    <source>
        <strain evidence="1">8</strain>
        <tissue evidence="1">Leaf</tissue>
    </source>
</reference>
<proteinExistence type="predicted"/>
<comment type="caution">
    <text evidence="1">The sequence shown here is derived from an EMBL/GenBank/DDBJ whole genome shotgun (WGS) entry which is preliminary data.</text>
</comment>
<dbReference type="InterPro" id="IPR053151">
    <property type="entry name" value="RNase_H-like"/>
</dbReference>
<name>A0A7J9EB86_9ROSI</name>
<dbReference type="InterPro" id="IPR044730">
    <property type="entry name" value="RNase_H-like_dom_plant"/>
</dbReference>
<dbReference type="PANTHER" id="PTHR47723">
    <property type="entry name" value="OS05G0353850 PROTEIN"/>
    <property type="match status" value="1"/>
</dbReference>
<dbReference type="CDD" id="cd06222">
    <property type="entry name" value="RNase_H_like"/>
    <property type="match status" value="1"/>
</dbReference>
<accession>A0A7J9EB86</accession>
<organism evidence="1 2">
    <name type="scientific">Gossypium trilobum</name>
    <dbReference type="NCBI Taxonomy" id="34281"/>
    <lineage>
        <taxon>Eukaryota</taxon>
        <taxon>Viridiplantae</taxon>
        <taxon>Streptophyta</taxon>
        <taxon>Embryophyta</taxon>
        <taxon>Tracheophyta</taxon>
        <taxon>Spermatophyta</taxon>
        <taxon>Magnoliopsida</taxon>
        <taxon>eudicotyledons</taxon>
        <taxon>Gunneridae</taxon>
        <taxon>Pentapetalae</taxon>
        <taxon>rosids</taxon>
        <taxon>malvids</taxon>
        <taxon>Malvales</taxon>
        <taxon>Malvaceae</taxon>
        <taxon>Malvoideae</taxon>
        <taxon>Gossypium</taxon>
    </lineage>
</organism>
<feature type="non-terminal residue" evidence="1">
    <location>
        <position position="259"/>
    </location>
</feature>
<evidence type="ECO:0000313" key="2">
    <source>
        <dbReference type="Proteomes" id="UP000593568"/>
    </source>
</evidence>
<evidence type="ECO:0000313" key="1">
    <source>
        <dbReference type="EMBL" id="MBA0770088.1"/>
    </source>
</evidence>
<protein>
    <recommendedName>
        <fullName evidence="3">RNase H type-1 domain-containing protein</fullName>
    </recommendedName>
</protein>
<dbReference type="AlphaFoldDB" id="A0A7J9EB86"/>
<sequence>GFALRIAAAASQGRPTASVGALVTNYNGKGNTTSVSGMEATEECARTWRRNPREGDFGGYDARGCMLLGFRQFGVGLGLVEFWVISLGTDRLAWKWMSMDKFSSVVTYRNLYHPVCGDRLLTNGKRTRRQMSNEGHCPRCGALLESGGVFRDVNAKWLCGFSMVGFRQVELECDNALLVETLIGAGADSSKLVELRLIGCLLKRNWRIRSRHIHRTQNSDVDLMTKSTNDEVSKLLLFMEPPISLQGALHVDRIASITG</sequence>
<keyword evidence="2" id="KW-1185">Reference proteome</keyword>
<gene>
    <name evidence="1" type="ORF">Gotri_018762</name>
</gene>